<dbReference type="PANTHER" id="PTHR34835">
    <property type="entry name" value="OS07G0283600 PROTEIN-RELATED"/>
    <property type="match status" value="1"/>
</dbReference>
<reference evidence="1" key="1">
    <citation type="journal article" date="2017" name="Nature">
        <title>The genome of Chenopodium quinoa.</title>
        <authorList>
            <person name="Jarvis D.E."/>
            <person name="Ho Y.S."/>
            <person name="Lightfoot D.J."/>
            <person name="Schmoeckel S.M."/>
            <person name="Li B."/>
            <person name="Borm T.J.A."/>
            <person name="Ohyanagi H."/>
            <person name="Mineta K."/>
            <person name="Michell C.T."/>
            <person name="Saber N."/>
            <person name="Kharbatia N.M."/>
            <person name="Rupper R.R."/>
            <person name="Sharp A.R."/>
            <person name="Dally N."/>
            <person name="Boughton B.A."/>
            <person name="Woo Y.H."/>
            <person name="Gao G."/>
            <person name="Schijlen E.G.W.M."/>
            <person name="Guo X."/>
            <person name="Momin A.A."/>
            <person name="Negrao S."/>
            <person name="Al-Babili S."/>
            <person name="Gehring C."/>
            <person name="Roessner U."/>
            <person name="Jung C."/>
            <person name="Murphy K."/>
            <person name="Arold S.T."/>
            <person name="Gojobori T."/>
            <person name="van der Linden C.G."/>
            <person name="van Loo E.N."/>
            <person name="Jellen E.N."/>
            <person name="Maughan P.J."/>
            <person name="Tester M."/>
        </authorList>
    </citation>
    <scope>NUCLEOTIDE SEQUENCE [LARGE SCALE GENOMIC DNA]</scope>
    <source>
        <strain evidence="1">cv. PI 614886</strain>
    </source>
</reference>
<evidence type="ECO:0000313" key="2">
    <source>
        <dbReference type="Proteomes" id="UP000596660"/>
    </source>
</evidence>
<reference evidence="1" key="2">
    <citation type="submission" date="2021-03" db="UniProtKB">
        <authorList>
            <consortium name="EnsemblPlants"/>
        </authorList>
    </citation>
    <scope>IDENTIFICATION</scope>
</reference>
<name>A0A803KSM5_CHEQI</name>
<organism evidence="1 2">
    <name type="scientific">Chenopodium quinoa</name>
    <name type="common">Quinoa</name>
    <dbReference type="NCBI Taxonomy" id="63459"/>
    <lineage>
        <taxon>Eukaryota</taxon>
        <taxon>Viridiplantae</taxon>
        <taxon>Streptophyta</taxon>
        <taxon>Embryophyta</taxon>
        <taxon>Tracheophyta</taxon>
        <taxon>Spermatophyta</taxon>
        <taxon>Magnoliopsida</taxon>
        <taxon>eudicotyledons</taxon>
        <taxon>Gunneridae</taxon>
        <taxon>Pentapetalae</taxon>
        <taxon>Caryophyllales</taxon>
        <taxon>Chenopodiaceae</taxon>
        <taxon>Chenopodioideae</taxon>
        <taxon>Atripliceae</taxon>
        <taxon>Chenopodium</taxon>
    </lineage>
</organism>
<protein>
    <submittedName>
        <fullName evidence="1">Uncharacterized protein</fullName>
    </submittedName>
</protein>
<dbReference type="Proteomes" id="UP000596660">
    <property type="component" value="Unplaced"/>
</dbReference>
<dbReference type="EnsemblPlants" id="AUR62002033-RA">
    <property type="protein sequence ID" value="AUR62002033-RA:cds"/>
    <property type="gene ID" value="AUR62002033"/>
</dbReference>
<dbReference type="AlphaFoldDB" id="A0A803KSM5"/>
<keyword evidence="2" id="KW-1185">Reference proteome</keyword>
<sequence>MQVPKVVAIEKMPKIKKATKGVAQIEVVPYDDVGNEEGPRIKLSTRQTVMPLMHLVQQLAYQADKLQAIKDMGFGGFLHLAFPHNFPEFSAQLVLNFDAVGMKFNLDRNRSFDVKSADVHMVYGIPRGGKEIMDAKDDNEDYKKVLDSYKRYHGGVLPNNVNKLIVEIPLDDDWKRSFLVLVVNCCIKSIQNQQPYLRVQPSIDVDIPIPQHLEGVLFEEKYHDYPEKIRDAFAMYLNEYEIKLGEKMSRYTVKLVEMPWRTLNNNVD</sequence>
<proteinExistence type="predicted"/>
<accession>A0A803KSM5</accession>
<evidence type="ECO:0000313" key="1">
    <source>
        <dbReference type="EnsemblPlants" id="AUR62002033-RA:cds"/>
    </source>
</evidence>
<dbReference type="PANTHER" id="PTHR34835:SF90">
    <property type="entry name" value="AMINOTRANSFERASE-LIKE PLANT MOBILE DOMAIN-CONTAINING PROTEIN"/>
    <property type="match status" value="1"/>
</dbReference>
<dbReference type="Gramene" id="AUR62002033-RA">
    <property type="protein sequence ID" value="AUR62002033-RA:cds"/>
    <property type="gene ID" value="AUR62002033"/>
</dbReference>